<dbReference type="EMBL" id="BAABUJ010000024">
    <property type="protein sequence ID" value="GAA5802788.1"/>
    <property type="molecule type" value="Genomic_DNA"/>
</dbReference>
<gene>
    <name evidence="2" type="ORF">HPULCUR_008263</name>
</gene>
<evidence type="ECO:0000256" key="1">
    <source>
        <dbReference type="SAM" id="MobiDB-lite"/>
    </source>
</evidence>
<organism evidence="2 3">
    <name type="scientific">Helicostylum pulchrum</name>
    <dbReference type="NCBI Taxonomy" id="562976"/>
    <lineage>
        <taxon>Eukaryota</taxon>
        <taxon>Fungi</taxon>
        <taxon>Fungi incertae sedis</taxon>
        <taxon>Mucoromycota</taxon>
        <taxon>Mucoromycotina</taxon>
        <taxon>Mucoromycetes</taxon>
        <taxon>Mucorales</taxon>
        <taxon>Mucorineae</taxon>
        <taxon>Mucoraceae</taxon>
        <taxon>Helicostylum</taxon>
    </lineage>
</organism>
<feature type="compositionally biased region" description="Acidic residues" evidence="1">
    <location>
        <begin position="26"/>
        <end position="36"/>
    </location>
</feature>
<accession>A0ABP9Y7F3</accession>
<evidence type="ECO:0000313" key="3">
    <source>
        <dbReference type="Proteomes" id="UP001476247"/>
    </source>
</evidence>
<sequence>MDLIKKLRDTEEEINQIEDGKSSAQAEDDNDDDDEVTSDLIKSFRNLDHSNKWILSNGKCVDNKLFLFTLQCREEHPSKQFIMDVADLTYVQYDVFTEEELDEISTVLYENELEADIGEPIRMTNQNRMNNKRTIDGFDTITRAKLGHKCDSVFRTCRINHSKDQEFRATEVKAKYNVSSEISKTLLLNYQQFLKTCLMI</sequence>
<comment type="caution">
    <text evidence="2">The sequence shown here is derived from an EMBL/GenBank/DDBJ whole genome shotgun (WGS) entry which is preliminary data.</text>
</comment>
<keyword evidence="3" id="KW-1185">Reference proteome</keyword>
<name>A0ABP9Y7F3_9FUNG</name>
<protein>
    <submittedName>
        <fullName evidence="2">Uncharacterized protein</fullName>
    </submittedName>
</protein>
<evidence type="ECO:0000313" key="2">
    <source>
        <dbReference type="EMBL" id="GAA5802788.1"/>
    </source>
</evidence>
<reference evidence="2 3" key="1">
    <citation type="submission" date="2024-04" db="EMBL/GenBank/DDBJ databases">
        <title>genome sequences of Mucor flavus KT1a and Helicostylum pulchrum KT1b strains isolation_sourced from the surface of a dry-aged beef.</title>
        <authorList>
            <person name="Toyotome T."/>
            <person name="Hosono M."/>
            <person name="Torimaru M."/>
            <person name="Fukuda K."/>
            <person name="Mikami N."/>
        </authorList>
    </citation>
    <scope>NUCLEOTIDE SEQUENCE [LARGE SCALE GENOMIC DNA]</scope>
    <source>
        <strain evidence="2 3">KT1b</strain>
    </source>
</reference>
<proteinExistence type="predicted"/>
<feature type="region of interest" description="Disordered" evidence="1">
    <location>
        <begin position="1"/>
        <end position="36"/>
    </location>
</feature>
<dbReference type="Proteomes" id="UP001476247">
    <property type="component" value="Unassembled WGS sequence"/>
</dbReference>